<dbReference type="AlphaFoldDB" id="A0A4S4BKI6"/>
<dbReference type="OrthoDB" id="2059321at2"/>
<name>A0A4S4BKI6_9BACL</name>
<accession>A0A4S4BKI6</accession>
<dbReference type="Gene3D" id="3.30.1340.10">
    <property type="entry name" value="HPr-like"/>
    <property type="match status" value="1"/>
</dbReference>
<evidence type="ECO:0000313" key="2">
    <source>
        <dbReference type="Proteomes" id="UP000310636"/>
    </source>
</evidence>
<comment type="caution">
    <text evidence="1">The sequence shown here is derived from an EMBL/GenBank/DDBJ whole genome shotgun (WGS) entry which is preliminary data.</text>
</comment>
<reference evidence="1 2" key="1">
    <citation type="submission" date="2019-04" db="EMBL/GenBank/DDBJ databases">
        <title>Cohnella sp. nov. isolated from preserved vegetables.</title>
        <authorList>
            <person name="Lin S.-Y."/>
            <person name="Hung M.-H."/>
            <person name="Young C.-C."/>
        </authorList>
    </citation>
    <scope>NUCLEOTIDE SEQUENCE [LARGE SCALE GENOMIC DNA]</scope>
    <source>
        <strain evidence="1 2">CC-MHH1044</strain>
    </source>
</reference>
<dbReference type="SUPFAM" id="SSF55594">
    <property type="entry name" value="HPr-like"/>
    <property type="match status" value="1"/>
</dbReference>
<dbReference type="Proteomes" id="UP000310636">
    <property type="component" value="Unassembled WGS sequence"/>
</dbReference>
<organism evidence="1 2">
    <name type="scientific">Cohnella fermenti</name>
    <dbReference type="NCBI Taxonomy" id="2565925"/>
    <lineage>
        <taxon>Bacteria</taxon>
        <taxon>Bacillati</taxon>
        <taxon>Bacillota</taxon>
        <taxon>Bacilli</taxon>
        <taxon>Bacillales</taxon>
        <taxon>Paenibacillaceae</taxon>
        <taxon>Cohnella</taxon>
    </lineage>
</organism>
<dbReference type="EMBL" id="SSOB01000033">
    <property type="protein sequence ID" value="THF75240.1"/>
    <property type="molecule type" value="Genomic_DNA"/>
</dbReference>
<proteinExistence type="predicted"/>
<dbReference type="InterPro" id="IPR035895">
    <property type="entry name" value="HPr-like_sf"/>
</dbReference>
<dbReference type="RefSeq" id="WP_136372072.1">
    <property type="nucleotide sequence ID" value="NZ_SSOB01000033.1"/>
</dbReference>
<keyword evidence="2" id="KW-1185">Reference proteome</keyword>
<protein>
    <submittedName>
        <fullName evidence="1">HPr family phosphocarrier protein</fullName>
    </submittedName>
</protein>
<sequence length="77" mass="8694">MIRSIRIKDVGSIEKVNAIVSRYPFDIWIHSKSGLADAKSILGLYALKLNEPMFLVVPDGTDSKRLFEELEPYVELG</sequence>
<evidence type="ECO:0000313" key="1">
    <source>
        <dbReference type="EMBL" id="THF75240.1"/>
    </source>
</evidence>
<gene>
    <name evidence="1" type="ORF">E6C55_22490</name>
</gene>